<reference evidence="3 4" key="1">
    <citation type="submission" date="2018-06" db="EMBL/GenBank/DDBJ databases">
        <title>Natronomonas sp. F16-60 a new haloarchaeon isolated from a solar saltern of Isla Cristina, Huelva, Spain.</title>
        <authorList>
            <person name="Duran-Viseras A."/>
            <person name="Sanchez-Porro C."/>
            <person name="Ventosa A."/>
        </authorList>
    </citation>
    <scope>NUCLEOTIDE SEQUENCE [LARGE SCALE GENOMIC DNA]</scope>
    <source>
        <strain evidence="3 4">F16-60</strain>
    </source>
</reference>
<feature type="region of interest" description="Disordered" evidence="1">
    <location>
        <begin position="496"/>
        <end position="537"/>
    </location>
</feature>
<sequence>MDMKRQFAAALVALMLVTAGCSFGGTGPGDSGEPSDGTSGDAVGTINFYISDQPGAIEDFEHLNVTVSQVEFRRAGSEDDDEDGSTPTDNTATTSAGATDEEMDDSGVQRFDIDDRTVDLTRLKGDNATLLEEFEVENGTYTQVRISVSEINGTLTDGSSADVKLPSEKLRINQQFVVGTNESVDFVYDITVIKRGQSGSYNIQPVASESGTEVPIDRVDDDDEEMDDEEMTATPTDDGSAGDQAKMNFYVSDQQNAIDDFRHLNVTIEAVGFQRGGESGNWTEYDVDDRTVDLTRLQGDNATLLNSFGIPAGNYTKVFIHVNEVNGTLTDGSSTDVKLPSEEIQLNENFEAAPDSEIDFVYDITIIKRGRSGSYNIKPVASESGTDVPIDRVDDDEDADEERGQDERDDPDRGDEMADDETAEFDAEFVGNVTAGENATVYVSQNGTAVENATVTYEGDEYLTNAGGNVTLAVPSDAEEVEVEVEYEDGTVTLKEEVESSDEETVTATEEENTETETTTATPTPTLTGTSTDTANG</sequence>
<gene>
    <name evidence="3" type="ORF">DP107_15555</name>
</gene>
<dbReference type="Proteomes" id="UP000319894">
    <property type="component" value="Unassembled WGS sequence"/>
</dbReference>
<evidence type="ECO:0000313" key="4">
    <source>
        <dbReference type="Proteomes" id="UP000319894"/>
    </source>
</evidence>
<feature type="compositionally biased region" description="Acidic residues" evidence="1">
    <location>
        <begin position="219"/>
        <end position="231"/>
    </location>
</feature>
<feature type="compositionally biased region" description="Acidic residues" evidence="1">
    <location>
        <begin position="499"/>
        <end position="515"/>
    </location>
</feature>
<evidence type="ECO:0000259" key="2">
    <source>
        <dbReference type="Pfam" id="PF14321"/>
    </source>
</evidence>
<dbReference type="InterPro" id="IPR025491">
    <property type="entry name" value="DUF4382"/>
</dbReference>
<proteinExistence type="predicted"/>
<feature type="region of interest" description="Disordered" evidence="1">
    <location>
        <begin position="375"/>
        <end position="418"/>
    </location>
</feature>
<dbReference type="PROSITE" id="PS51257">
    <property type="entry name" value="PROKAR_LIPOPROTEIN"/>
    <property type="match status" value="1"/>
</dbReference>
<dbReference type="EMBL" id="QMDX01000012">
    <property type="protein sequence ID" value="TSD09554.1"/>
    <property type="molecule type" value="Genomic_DNA"/>
</dbReference>
<feature type="domain" description="DUF4382" evidence="2">
    <location>
        <begin position="244"/>
        <end position="379"/>
    </location>
</feature>
<feature type="compositionally biased region" description="Low complexity" evidence="1">
    <location>
        <begin position="516"/>
        <end position="537"/>
    </location>
</feature>
<feature type="compositionally biased region" description="Acidic residues" evidence="1">
    <location>
        <begin position="393"/>
        <end position="409"/>
    </location>
</feature>
<keyword evidence="4" id="KW-1185">Reference proteome</keyword>
<accession>A0A554MWQ2</accession>
<dbReference type="AlphaFoldDB" id="A0A554MWQ2"/>
<name>A0A554MWQ2_9EURY</name>
<organism evidence="3 4">
    <name type="scientific">Haloglomus irregulare</name>
    <dbReference type="NCBI Taxonomy" id="2234134"/>
    <lineage>
        <taxon>Archaea</taxon>
        <taxon>Methanobacteriati</taxon>
        <taxon>Methanobacteriota</taxon>
        <taxon>Stenosarchaea group</taxon>
        <taxon>Halobacteria</taxon>
        <taxon>Halobacteriales</taxon>
        <taxon>Natronomonadaceae</taxon>
        <taxon>Haloglomus</taxon>
    </lineage>
</organism>
<feature type="region of interest" description="Disordered" evidence="1">
    <location>
        <begin position="73"/>
        <end position="107"/>
    </location>
</feature>
<dbReference type="Pfam" id="PF14321">
    <property type="entry name" value="DUF4382"/>
    <property type="match status" value="2"/>
</dbReference>
<evidence type="ECO:0000313" key="3">
    <source>
        <dbReference type="EMBL" id="TSD09554.1"/>
    </source>
</evidence>
<comment type="caution">
    <text evidence="3">The sequence shown here is derived from an EMBL/GenBank/DDBJ whole genome shotgun (WGS) entry which is preliminary data.</text>
</comment>
<dbReference type="InParanoid" id="A0A554MWQ2"/>
<feature type="region of interest" description="Disordered" evidence="1">
    <location>
        <begin position="203"/>
        <end position="243"/>
    </location>
</feature>
<feature type="region of interest" description="Disordered" evidence="1">
    <location>
        <begin position="26"/>
        <end position="45"/>
    </location>
</feature>
<feature type="domain" description="DUF4382" evidence="2">
    <location>
        <begin position="44"/>
        <end position="205"/>
    </location>
</feature>
<feature type="compositionally biased region" description="Polar residues" evidence="1">
    <location>
        <begin position="85"/>
        <end position="97"/>
    </location>
</feature>
<protein>
    <recommendedName>
        <fullName evidence="2">DUF4382 domain-containing protein</fullName>
    </recommendedName>
</protein>
<evidence type="ECO:0000256" key="1">
    <source>
        <dbReference type="SAM" id="MobiDB-lite"/>
    </source>
</evidence>